<organism evidence="1 2">
    <name type="scientific">Paenibacillus ferrarius</name>
    <dbReference type="NCBI Taxonomy" id="1469647"/>
    <lineage>
        <taxon>Bacteria</taxon>
        <taxon>Bacillati</taxon>
        <taxon>Bacillota</taxon>
        <taxon>Bacilli</taxon>
        <taxon>Bacillales</taxon>
        <taxon>Paenibacillaceae</taxon>
        <taxon>Paenibacillus</taxon>
    </lineage>
</organism>
<dbReference type="STRING" id="1469647.BC351_26545"/>
<comment type="caution">
    <text evidence="1">The sequence shown here is derived from an EMBL/GenBank/DDBJ whole genome shotgun (WGS) entry which is preliminary data.</text>
</comment>
<protein>
    <submittedName>
        <fullName evidence="1">Uncharacterized protein</fullName>
    </submittedName>
</protein>
<keyword evidence="2" id="KW-1185">Reference proteome</keyword>
<dbReference type="AlphaFoldDB" id="A0A1V4HJD7"/>
<evidence type="ECO:0000313" key="1">
    <source>
        <dbReference type="EMBL" id="OPH56972.1"/>
    </source>
</evidence>
<accession>A0A1V4HJD7</accession>
<sequence length="141" mass="16154">MQSSRLELDIISTAESFTNNFSDKGNFDFSVQSLRKVDDILEELCEYEIDNDSLDSVSSMVGSYIFEVARRNYGGKYYWIQDREQPVLVTGEPEFSISIFAFDKVRGRIQNGKEDEIPYYFDGYINAVEKGKESGYCATIV</sequence>
<reference evidence="2" key="1">
    <citation type="submission" date="2016-07" db="EMBL/GenBank/DDBJ databases">
        <authorList>
            <person name="Florea S."/>
            <person name="Webb J.S."/>
            <person name="Jaromczyk J."/>
            <person name="Schardl C.L."/>
        </authorList>
    </citation>
    <scope>NUCLEOTIDE SEQUENCE [LARGE SCALE GENOMIC DNA]</scope>
    <source>
        <strain evidence="2">CY1</strain>
    </source>
</reference>
<dbReference type="RefSeq" id="WP_079413962.1">
    <property type="nucleotide sequence ID" value="NZ_MBTG01000014.1"/>
</dbReference>
<proteinExistence type="predicted"/>
<dbReference type="Proteomes" id="UP000190626">
    <property type="component" value="Unassembled WGS sequence"/>
</dbReference>
<name>A0A1V4HJD7_9BACL</name>
<dbReference type="EMBL" id="MBTG01000014">
    <property type="protein sequence ID" value="OPH56972.1"/>
    <property type="molecule type" value="Genomic_DNA"/>
</dbReference>
<gene>
    <name evidence="1" type="ORF">BC351_26545</name>
</gene>
<dbReference type="OrthoDB" id="8850210at2"/>
<evidence type="ECO:0000313" key="2">
    <source>
        <dbReference type="Proteomes" id="UP000190626"/>
    </source>
</evidence>